<dbReference type="PRINTS" id="PR00081">
    <property type="entry name" value="GDHRDH"/>
</dbReference>
<evidence type="ECO:0000256" key="1">
    <source>
        <dbReference type="ARBA" id="ARBA00006484"/>
    </source>
</evidence>
<comment type="similarity">
    <text evidence="1">Belongs to the short-chain dehydrogenases/reductases (SDR) family.</text>
</comment>
<dbReference type="EMBL" id="WIEZ01000015">
    <property type="protein sequence ID" value="NKM48206.1"/>
    <property type="molecule type" value="Genomic_DNA"/>
</dbReference>
<reference evidence="3" key="1">
    <citation type="submission" date="2019-10" db="EMBL/GenBank/DDBJ databases">
        <title>Rhizobium leguminosarum symbiovar viciae collection.</title>
        <authorList>
            <person name="Boivin S."/>
            <person name="Lepetit M."/>
        </authorList>
    </citation>
    <scope>NUCLEOTIDE SEQUENCE</scope>
    <source>
        <strain evidence="3">L143</strain>
    </source>
</reference>
<dbReference type="GO" id="GO:0016616">
    <property type="term" value="F:oxidoreductase activity, acting on the CH-OH group of donors, NAD or NADP as acceptor"/>
    <property type="evidence" value="ECO:0007669"/>
    <property type="project" value="TreeGrafter"/>
</dbReference>
<evidence type="ECO:0000313" key="3">
    <source>
        <dbReference type="EMBL" id="NKM48206.1"/>
    </source>
</evidence>
<dbReference type="InterPro" id="IPR002347">
    <property type="entry name" value="SDR_fam"/>
</dbReference>
<feature type="region of interest" description="Disordered" evidence="2">
    <location>
        <begin position="1"/>
        <end position="20"/>
    </location>
</feature>
<proteinExistence type="inferred from homology"/>
<protein>
    <submittedName>
        <fullName evidence="3">SDR family oxidoreductase</fullName>
    </submittedName>
</protein>
<dbReference type="AlphaFoldDB" id="A0A8I2GUI4"/>
<dbReference type="GO" id="GO:0030497">
    <property type="term" value="P:fatty acid elongation"/>
    <property type="evidence" value="ECO:0007669"/>
    <property type="project" value="TreeGrafter"/>
</dbReference>
<comment type="caution">
    <text evidence="3">The sequence shown here is derived from an EMBL/GenBank/DDBJ whole genome shotgun (WGS) entry which is preliminary data.</text>
</comment>
<evidence type="ECO:0000256" key="2">
    <source>
        <dbReference type="SAM" id="MobiDB-lite"/>
    </source>
</evidence>
<feature type="compositionally biased region" description="Basic residues" evidence="2">
    <location>
        <begin position="10"/>
        <end position="20"/>
    </location>
</feature>
<dbReference type="Pfam" id="PF13561">
    <property type="entry name" value="adh_short_C2"/>
    <property type="match status" value="1"/>
</dbReference>
<dbReference type="PROSITE" id="PS00061">
    <property type="entry name" value="ADH_SHORT"/>
    <property type="match status" value="1"/>
</dbReference>
<evidence type="ECO:0000313" key="4">
    <source>
        <dbReference type="Proteomes" id="UP000662259"/>
    </source>
</evidence>
<dbReference type="PANTHER" id="PTHR42760">
    <property type="entry name" value="SHORT-CHAIN DEHYDROGENASES/REDUCTASES FAMILY MEMBER"/>
    <property type="match status" value="1"/>
</dbReference>
<dbReference type="SUPFAM" id="SSF51735">
    <property type="entry name" value="NAD(P)-binding Rossmann-fold domains"/>
    <property type="match status" value="1"/>
</dbReference>
<dbReference type="PANTHER" id="PTHR42760:SF40">
    <property type="entry name" value="3-OXOACYL-[ACYL-CARRIER-PROTEIN] REDUCTASE, CHLOROPLASTIC"/>
    <property type="match status" value="1"/>
</dbReference>
<gene>
    <name evidence="3" type="ORF">GFL91_25210</name>
</gene>
<accession>A0A8I2GUI4</accession>
<dbReference type="Gene3D" id="3.40.50.720">
    <property type="entry name" value="NAD(P)-binding Rossmann-like Domain"/>
    <property type="match status" value="1"/>
</dbReference>
<dbReference type="InterPro" id="IPR020904">
    <property type="entry name" value="Sc_DH/Rdtase_CS"/>
</dbReference>
<organism evidence="3 4">
    <name type="scientific">Rhizobium leguminosarum bv. viciae</name>
    <dbReference type="NCBI Taxonomy" id="387"/>
    <lineage>
        <taxon>Bacteria</taxon>
        <taxon>Pseudomonadati</taxon>
        <taxon>Pseudomonadota</taxon>
        <taxon>Alphaproteobacteria</taxon>
        <taxon>Hyphomicrobiales</taxon>
        <taxon>Rhizobiaceae</taxon>
        <taxon>Rhizobium/Agrobacterium group</taxon>
        <taxon>Rhizobium</taxon>
    </lineage>
</organism>
<dbReference type="CDD" id="cd05233">
    <property type="entry name" value="SDR_c"/>
    <property type="match status" value="1"/>
</dbReference>
<dbReference type="Proteomes" id="UP000662259">
    <property type="component" value="Unassembled WGS sequence"/>
</dbReference>
<sequence length="291" mass="31084">MLRDQERIRSQGHHSPRSLRHRRVRTETAMSGLNLTMLPEAGSRVVVAGGCGGIGKILVKVCVDHRMDVTVLDTPSAIESAEAIEGVSYVAFDGRDPESIERAVNAVAARHDGLECLFFLSGFPIIPRRPLSEVPIDKWNELMSVNLTSAYLLVNGLSPLLKRGREPAIVTVASSLAYQVMPGMSAYAASKGGLISLTKAFAAELAPTVRANSVAPGAVDTDFLSGGTGRVEDKGARCWFDDISAKYVASIPLGRVANEQDVVGPMLFLAGQGSRYMTGQVLHLNGGRLTP</sequence>
<dbReference type="InterPro" id="IPR036291">
    <property type="entry name" value="NAD(P)-bd_dom_sf"/>
</dbReference>
<name>A0A8I2GUI4_RHILV</name>